<dbReference type="Pfam" id="PF13434">
    <property type="entry name" value="Lys_Orn_oxgnase"/>
    <property type="match status" value="1"/>
</dbReference>
<proteinExistence type="inferred from homology"/>
<dbReference type="EC" id="1.14.13.59" evidence="4"/>
<dbReference type="PRINTS" id="PR00368">
    <property type="entry name" value="FADPNR"/>
</dbReference>
<keyword evidence="8" id="KW-0521">NADP</keyword>
<dbReference type="EMBL" id="CP015098">
    <property type="protein sequence ID" value="AMW14332.1"/>
    <property type="molecule type" value="Genomic_DNA"/>
</dbReference>
<evidence type="ECO:0000256" key="3">
    <source>
        <dbReference type="ARBA" id="ARBA00007588"/>
    </source>
</evidence>
<comment type="similarity">
    <text evidence="3">Belongs to the lysine N(6)-hydroxylase/L-ornithine N(5)-oxygenase family.</text>
</comment>
<evidence type="ECO:0000256" key="15">
    <source>
        <dbReference type="ARBA" id="ARBA00048407"/>
    </source>
</evidence>
<dbReference type="InterPro" id="IPR025700">
    <property type="entry name" value="Lys/Orn_oxygenase"/>
</dbReference>
<evidence type="ECO:0000256" key="2">
    <source>
        <dbReference type="ARBA" id="ARBA00004924"/>
    </source>
</evidence>
<dbReference type="PANTHER" id="PTHR42802:SF1">
    <property type="entry name" value="L-ORNITHINE N(5)-MONOOXYGENASE"/>
    <property type="match status" value="1"/>
</dbReference>
<keyword evidence="9" id="KW-0560">Oxidoreductase</keyword>
<evidence type="ECO:0000256" key="12">
    <source>
        <dbReference type="ARBA" id="ARBA00031158"/>
    </source>
</evidence>
<dbReference type="RefSeq" id="WP_062930475.1">
    <property type="nucleotide sequence ID" value="NZ_CP015098.1"/>
</dbReference>
<dbReference type="KEGG" id="stsi:A4E84_35470"/>
<comment type="catalytic activity">
    <reaction evidence="15">
        <text>L-lysine + NADPH + O2 = N(6)-hydroxy-L-lysine + NADP(+) + H2O</text>
        <dbReference type="Rhea" id="RHEA:23228"/>
        <dbReference type="ChEBI" id="CHEBI:15377"/>
        <dbReference type="ChEBI" id="CHEBI:15379"/>
        <dbReference type="ChEBI" id="CHEBI:32551"/>
        <dbReference type="ChEBI" id="CHEBI:57783"/>
        <dbReference type="ChEBI" id="CHEBI:57820"/>
        <dbReference type="ChEBI" id="CHEBI:58349"/>
        <dbReference type="EC" id="1.14.13.59"/>
    </reaction>
</comment>
<evidence type="ECO:0000313" key="17">
    <source>
        <dbReference type="Proteomes" id="UP000076096"/>
    </source>
</evidence>
<gene>
    <name evidence="16" type="ORF">A4E84_35470</name>
</gene>
<keyword evidence="10" id="KW-0503">Monooxygenase</keyword>
<evidence type="ECO:0000256" key="7">
    <source>
        <dbReference type="ARBA" id="ARBA00022827"/>
    </source>
</evidence>
<evidence type="ECO:0000256" key="1">
    <source>
        <dbReference type="ARBA" id="ARBA00001974"/>
    </source>
</evidence>
<accession>A0A143CA71</accession>
<keyword evidence="17" id="KW-1185">Reference proteome</keyword>
<evidence type="ECO:0000256" key="5">
    <source>
        <dbReference type="ARBA" id="ARBA00016406"/>
    </source>
</evidence>
<keyword evidence="6" id="KW-0285">Flavoprotein</keyword>
<comment type="pathway">
    <text evidence="2">Siderophore biosynthesis.</text>
</comment>
<evidence type="ECO:0000256" key="14">
    <source>
        <dbReference type="ARBA" id="ARBA00032738"/>
    </source>
</evidence>
<dbReference type="InterPro" id="IPR036188">
    <property type="entry name" value="FAD/NAD-bd_sf"/>
</dbReference>
<evidence type="ECO:0000256" key="13">
    <source>
        <dbReference type="ARBA" id="ARBA00032493"/>
    </source>
</evidence>
<keyword evidence="7" id="KW-0274">FAD</keyword>
<dbReference type="PANTHER" id="PTHR42802">
    <property type="entry name" value="MONOOXYGENASE"/>
    <property type="match status" value="1"/>
</dbReference>
<evidence type="ECO:0000256" key="6">
    <source>
        <dbReference type="ARBA" id="ARBA00022630"/>
    </source>
</evidence>
<reference evidence="17" key="1">
    <citation type="submission" date="2016-04" db="EMBL/GenBank/DDBJ databases">
        <authorList>
            <person name="Zhang B."/>
        </authorList>
    </citation>
    <scope>NUCLEOTIDE SEQUENCE [LARGE SCALE GENOMIC DNA]</scope>
    <source>
        <strain evidence="17">S10</strain>
    </source>
</reference>
<dbReference type="Proteomes" id="UP000076096">
    <property type="component" value="Chromosome"/>
</dbReference>
<evidence type="ECO:0000313" key="16">
    <source>
        <dbReference type="EMBL" id="AMW14332.1"/>
    </source>
</evidence>
<evidence type="ECO:0000256" key="8">
    <source>
        <dbReference type="ARBA" id="ARBA00022857"/>
    </source>
</evidence>
<dbReference type="AlphaFoldDB" id="A0A143CA71"/>
<protein>
    <recommendedName>
        <fullName evidence="5">L-lysine N6-monooxygenase MbtG</fullName>
        <ecNumber evidence="4">1.14.13.59</ecNumber>
    </recommendedName>
    <alternativeName>
        <fullName evidence="14">Lysine 6-N-hydroxylase</fullName>
    </alternativeName>
    <alternativeName>
        <fullName evidence="13">Lysine N6-hydroxylase</fullName>
    </alternativeName>
    <alternativeName>
        <fullName evidence="11">Lysine-N-oxygenase</fullName>
    </alternativeName>
    <alternativeName>
        <fullName evidence="12">Mycobactin synthase protein G</fullName>
    </alternativeName>
</protein>
<dbReference type="Gene3D" id="3.50.50.60">
    <property type="entry name" value="FAD/NAD(P)-binding domain"/>
    <property type="match status" value="1"/>
</dbReference>
<dbReference type="STRING" id="1783515.A4E84_35470"/>
<evidence type="ECO:0000256" key="11">
    <source>
        <dbReference type="ARBA" id="ARBA00029939"/>
    </source>
</evidence>
<organism evidence="16 17">
    <name type="scientific">Streptomyces qaidamensis</name>
    <dbReference type="NCBI Taxonomy" id="1783515"/>
    <lineage>
        <taxon>Bacteria</taxon>
        <taxon>Bacillati</taxon>
        <taxon>Actinomycetota</taxon>
        <taxon>Actinomycetes</taxon>
        <taxon>Kitasatosporales</taxon>
        <taxon>Streptomycetaceae</taxon>
        <taxon>Streptomyces</taxon>
        <taxon>Streptomyces aurantiacus group</taxon>
    </lineage>
</organism>
<dbReference type="GO" id="GO:0047091">
    <property type="term" value="F:L-lysine 6-monooxygenase (NADPH) activity"/>
    <property type="evidence" value="ECO:0007669"/>
    <property type="project" value="UniProtKB-EC"/>
</dbReference>
<comment type="cofactor">
    <cofactor evidence="1">
        <name>FAD</name>
        <dbReference type="ChEBI" id="CHEBI:57692"/>
    </cofactor>
</comment>
<name>A0A143CA71_9ACTN</name>
<evidence type="ECO:0000256" key="9">
    <source>
        <dbReference type="ARBA" id="ARBA00023002"/>
    </source>
</evidence>
<dbReference type="SUPFAM" id="SSF51905">
    <property type="entry name" value="FAD/NAD(P)-binding domain"/>
    <property type="match status" value="2"/>
</dbReference>
<sequence>MNTHILDNTHIRDYAAVGIGPANMSLAALAHPVEGLRGAHLERRESFSWHPGLLLPEATLQVSLLKDLVTLVDPTSPFSFLSFLASKGRLYRFLAADFPAVLRAEFNQYLQWVAGRLPSLTFGADVHSVDFHDGAFHLRTGEHEVMARHLVLGTGLTPSVPEPFRPLLGPTVFHSGEFLLRAPEVTGRRVVVVGGGQSGAEIVRHLAAGAAPRSITWVSRRSSFLPMDDSPFANDLYTPDYVRRFHALPSDHKARLLERQKYTSDGIDLQVLQDIYRLSYRDEFIENNADRLRFLADCAVTAIEGGPDEWKLAVESSGPGDAPAVLAADIVILSTGYAYALPDFMAPLDARLRRDSGMLVVGDDFSVAWDGPAENRIYLQNGARHSWGVADPNLSLLAWRSAVILNSMLGETRYPV</sequence>
<evidence type="ECO:0000256" key="10">
    <source>
        <dbReference type="ARBA" id="ARBA00023033"/>
    </source>
</evidence>
<evidence type="ECO:0000256" key="4">
    <source>
        <dbReference type="ARBA" id="ARBA00013076"/>
    </source>
</evidence>